<keyword evidence="2" id="KW-0472">Membrane</keyword>
<evidence type="ECO:0008006" key="5">
    <source>
        <dbReference type="Google" id="ProtNLM"/>
    </source>
</evidence>
<dbReference type="Proteomes" id="UP000201566">
    <property type="component" value="Segment"/>
</dbReference>
<dbReference type="GeneID" id="16512219"/>
<accession>S4VW14</accession>
<feature type="transmembrane region" description="Helical" evidence="2">
    <location>
        <begin position="373"/>
        <end position="391"/>
    </location>
</feature>
<feature type="compositionally biased region" description="Basic residues" evidence="1">
    <location>
        <begin position="26"/>
        <end position="35"/>
    </location>
</feature>
<keyword evidence="2" id="KW-1133">Transmembrane helix</keyword>
<evidence type="ECO:0000313" key="3">
    <source>
        <dbReference type="EMBL" id="AGO82286.2"/>
    </source>
</evidence>
<keyword evidence="2" id="KW-0812">Transmembrane</keyword>
<dbReference type="RefSeq" id="YP_008318955.2">
    <property type="nucleotide sequence ID" value="NC_021858.1"/>
</dbReference>
<feature type="transmembrane region" description="Helical" evidence="2">
    <location>
        <begin position="331"/>
        <end position="353"/>
    </location>
</feature>
<evidence type="ECO:0000256" key="1">
    <source>
        <dbReference type="SAM" id="MobiDB-lite"/>
    </source>
</evidence>
<feature type="transmembrane region" description="Helical" evidence="2">
    <location>
        <begin position="268"/>
        <end position="289"/>
    </location>
</feature>
<reference evidence="3 4" key="1">
    <citation type="journal article" date="2013" name="Science">
        <title>Pandoraviruses: amoeba viruses with genomes up to 2.5 Mb reaching that of parasitic eukaryotes.</title>
        <authorList>
            <person name="Philippe N."/>
            <person name="Legendre M."/>
            <person name="Doutre G."/>
            <person name="Coute Y."/>
            <person name="Poirot O."/>
            <person name="Lescot M."/>
            <person name="Arslan D."/>
            <person name="Seltzer V."/>
            <person name="Bertaux L."/>
            <person name="Bruley C."/>
            <person name="Garin J."/>
            <person name="Claverie J.M."/>
            <person name="Abergel C."/>
        </authorList>
    </citation>
    <scope>NUCLEOTIDE SEQUENCE [LARGE SCALE GENOMIC DNA]</scope>
    <source>
        <strain evidence="3">Melbourne</strain>
    </source>
</reference>
<dbReference type="EMBL" id="KC977570">
    <property type="protein sequence ID" value="AGO82286.2"/>
    <property type="molecule type" value="Genomic_DNA"/>
</dbReference>
<proteinExistence type="predicted"/>
<gene>
    <name evidence="3" type="ORF">pdul_cds_300</name>
</gene>
<evidence type="ECO:0000313" key="4">
    <source>
        <dbReference type="Proteomes" id="UP000201566"/>
    </source>
</evidence>
<name>S4VW14_9VIRU</name>
<organism evidence="3 4">
    <name type="scientific">Pandoravirus dulcis</name>
    <dbReference type="NCBI Taxonomy" id="1349409"/>
    <lineage>
        <taxon>Viruses</taxon>
        <taxon>Pandoravirus</taxon>
    </lineage>
</organism>
<feature type="compositionally biased region" description="Low complexity" evidence="1">
    <location>
        <begin position="120"/>
        <end position="135"/>
    </location>
</feature>
<sequence length="415" mass="44318">MRWRGFLLSSSGCRFSMTLEGCALRRSTHAKNQHPPKKEEEEEGNRGGRRRRYAAQARRGRSSTKGNRTRGRRKIEKRATRRMASSSGPVPQGVTPVGTITSGGFVPVTWAAPQPPAPPYQSSLPPSAPTQSQQQPQPPPPFAVPPSALTQPGPHLPQGAEGLYDPPLPATGPYALRCAEDVPVTGSLDPCVPRGWIRAFNAALIAAALGVTIYAGKSFDDIADDDDPAIRREKMRLLGAGVSTVGVLVWPVLWDALAGYAIVAHHPLTLFGFAWPILMSMLDLSYLAANKNSLQAQRVFGLGEISSDANTLVGVAFAVGSLLVSQGNTRLADATIPLLMYALLLLIAFIVPIPTLDPDDYSGFATGAIQRTFFNYAMGFVIAGISTNIAGQTGRGLQSALQRLCLQGQARGQSN</sequence>
<feature type="transmembrane region" description="Helical" evidence="2">
    <location>
        <begin position="196"/>
        <end position="216"/>
    </location>
</feature>
<evidence type="ECO:0000256" key="2">
    <source>
        <dbReference type="SAM" id="Phobius"/>
    </source>
</evidence>
<protein>
    <recommendedName>
        <fullName evidence="5">Atrophin-1 incomplete domain containing protein</fullName>
    </recommendedName>
</protein>
<dbReference type="KEGG" id="vg:16512219"/>
<feature type="region of interest" description="Disordered" evidence="1">
    <location>
        <begin position="26"/>
        <end position="164"/>
    </location>
</feature>
<feature type="compositionally biased region" description="Basic residues" evidence="1">
    <location>
        <begin position="47"/>
        <end position="81"/>
    </location>
</feature>
<feature type="transmembrane region" description="Helical" evidence="2">
    <location>
        <begin position="237"/>
        <end position="262"/>
    </location>
</feature>